<evidence type="ECO:0000313" key="3">
    <source>
        <dbReference type="Proteomes" id="UP000046155"/>
    </source>
</evidence>
<gene>
    <name evidence="2" type="ORF">SSCH_490018</name>
</gene>
<evidence type="ECO:0000259" key="1">
    <source>
        <dbReference type="Pfam" id="PF05504"/>
    </source>
</evidence>
<dbReference type="EMBL" id="CDRZ01000246">
    <property type="protein sequence ID" value="CEO89453.1"/>
    <property type="molecule type" value="Genomic_DNA"/>
</dbReference>
<proteinExistence type="predicted"/>
<dbReference type="OrthoDB" id="9816067at2"/>
<dbReference type="AlphaFoldDB" id="A0A0B7MMI3"/>
<dbReference type="InterPro" id="IPR008844">
    <property type="entry name" value="Spore_GerAC-like"/>
</dbReference>
<dbReference type="PANTHER" id="PTHR35789:SF1">
    <property type="entry name" value="SPORE GERMINATION PROTEIN B3"/>
    <property type="match status" value="1"/>
</dbReference>
<reference evidence="3" key="1">
    <citation type="submission" date="2015-01" db="EMBL/GenBank/DDBJ databases">
        <authorList>
            <person name="Manzoor Shahid"/>
            <person name="Zubair Saima"/>
        </authorList>
    </citation>
    <scope>NUCLEOTIDE SEQUENCE [LARGE SCALE GENOMIC DNA]</scope>
    <source>
        <strain evidence="3">Sp3</strain>
    </source>
</reference>
<dbReference type="Gene3D" id="3.30.300.210">
    <property type="entry name" value="Nutrient germinant receptor protein C, domain 3"/>
    <property type="match status" value="1"/>
</dbReference>
<organism evidence="2 3">
    <name type="scientific">Syntrophaceticus schinkii</name>
    <dbReference type="NCBI Taxonomy" id="499207"/>
    <lineage>
        <taxon>Bacteria</taxon>
        <taxon>Bacillati</taxon>
        <taxon>Bacillota</taxon>
        <taxon>Clostridia</taxon>
        <taxon>Thermoanaerobacterales</taxon>
        <taxon>Thermoanaerobacterales Family III. Incertae Sedis</taxon>
        <taxon>Syntrophaceticus</taxon>
    </lineage>
</organism>
<dbReference type="InterPro" id="IPR046953">
    <property type="entry name" value="Spore_GerAC-like_C"/>
</dbReference>
<evidence type="ECO:0000313" key="2">
    <source>
        <dbReference type="EMBL" id="CEO89453.1"/>
    </source>
</evidence>
<accession>A0A0B7MMI3</accession>
<keyword evidence="3" id="KW-1185">Reference proteome</keyword>
<dbReference type="GO" id="GO:0009847">
    <property type="term" value="P:spore germination"/>
    <property type="evidence" value="ECO:0007669"/>
    <property type="project" value="InterPro"/>
</dbReference>
<dbReference type="Proteomes" id="UP000046155">
    <property type="component" value="Unassembled WGS sequence"/>
</dbReference>
<sequence length="98" mass="11418">MEKSELAVGKPETLRILEREKEKAVKRDVEAAIRRSQELRSDFLQLGDKLYREHPEVWGKVKDDWRDTWLPQVAVDVKVTSKLKRTGLIDDPLPIRAP</sequence>
<name>A0A0B7MMI3_9FIRM</name>
<dbReference type="PANTHER" id="PTHR35789">
    <property type="entry name" value="SPORE GERMINATION PROTEIN B3"/>
    <property type="match status" value="1"/>
</dbReference>
<dbReference type="Pfam" id="PF05504">
    <property type="entry name" value="Spore_GerAC"/>
    <property type="match status" value="1"/>
</dbReference>
<dbReference type="InterPro" id="IPR038501">
    <property type="entry name" value="Spore_GerAC_C_sf"/>
</dbReference>
<dbReference type="GO" id="GO:0016020">
    <property type="term" value="C:membrane"/>
    <property type="evidence" value="ECO:0007669"/>
    <property type="project" value="InterPro"/>
</dbReference>
<feature type="domain" description="Spore germination GerAC-like C-terminal" evidence="1">
    <location>
        <begin position="8"/>
        <end position="87"/>
    </location>
</feature>
<protein>
    <recommendedName>
        <fullName evidence="1">Spore germination GerAC-like C-terminal domain-containing protein</fullName>
    </recommendedName>
</protein>